<feature type="region of interest" description="Disordered" evidence="1">
    <location>
        <begin position="562"/>
        <end position="730"/>
    </location>
</feature>
<feature type="compositionally biased region" description="Polar residues" evidence="1">
    <location>
        <begin position="25"/>
        <end position="35"/>
    </location>
</feature>
<feature type="compositionally biased region" description="Polar residues" evidence="1">
    <location>
        <begin position="245"/>
        <end position="266"/>
    </location>
</feature>
<dbReference type="EMBL" id="ML996102">
    <property type="protein sequence ID" value="KAF2739904.1"/>
    <property type="molecule type" value="Genomic_DNA"/>
</dbReference>
<feature type="compositionally biased region" description="Basic and acidic residues" evidence="1">
    <location>
        <begin position="562"/>
        <end position="576"/>
    </location>
</feature>
<reference evidence="3" key="1">
    <citation type="journal article" date="2020" name="Stud. Mycol.">
        <title>101 Dothideomycetes genomes: a test case for predicting lifestyles and emergence of pathogens.</title>
        <authorList>
            <person name="Haridas S."/>
            <person name="Albert R."/>
            <person name="Binder M."/>
            <person name="Bloem J."/>
            <person name="Labutti K."/>
            <person name="Salamov A."/>
            <person name="Andreopoulos B."/>
            <person name="Baker S."/>
            <person name="Barry K."/>
            <person name="Bills G."/>
            <person name="Bluhm B."/>
            <person name="Cannon C."/>
            <person name="Castanera R."/>
            <person name="Culley D."/>
            <person name="Daum C."/>
            <person name="Ezra D."/>
            <person name="Gonzalez J."/>
            <person name="Henrissat B."/>
            <person name="Kuo A."/>
            <person name="Liang C."/>
            <person name="Lipzen A."/>
            <person name="Lutzoni F."/>
            <person name="Magnuson J."/>
            <person name="Mondo S."/>
            <person name="Nolan M."/>
            <person name="Ohm R."/>
            <person name="Pangilinan J."/>
            <person name="Park H.-J."/>
            <person name="Ramirez L."/>
            <person name="Alfaro M."/>
            <person name="Sun H."/>
            <person name="Tritt A."/>
            <person name="Yoshinaga Y."/>
            <person name="Zwiers L.-H."/>
            <person name="Turgeon B."/>
            <person name="Goodwin S."/>
            <person name="Spatafora J."/>
            <person name="Crous P."/>
            <person name="Grigoriev I."/>
        </authorList>
    </citation>
    <scope>NUCLEOTIDE SEQUENCE</scope>
    <source>
        <strain evidence="3">CBS 125425</strain>
    </source>
</reference>
<dbReference type="Proteomes" id="UP000799444">
    <property type="component" value="Unassembled WGS sequence"/>
</dbReference>
<proteinExistence type="predicted"/>
<feature type="compositionally biased region" description="Polar residues" evidence="1">
    <location>
        <begin position="693"/>
        <end position="702"/>
    </location>
</feature>
<dbReference type="PROSITE" id="PS50030">
    <property type="entry name" value="UBA"/>
    <property type="match status" value="1"/>
</dbReference>
<feature type="compositionally biased region" description="Polar residues" evidence="1">
    <location>
        <begin position="60"/>
        <end position="73"/>
    </location>
</feature>
<keyword evidence="4" id="KW-1185">Reference proteome</keyword>
<dbReference type="Pfam" id="PF00627">
    <property type="entry name" value="UBA"/>
    <property type="match status" value="1"/>
</dbReference>
<feature type="compositionally biased region" description="Basic and acidic residues" evidence="1">
    <location>
        <begin position="296"/>
        <end position="314"/>
    </location>
</feature>
<evidence type="ECO:0000259" key="2">
    <source>
        <dbReference type="PROSITE" id="PS50030"/>
    </source>
</evidence>
<feature type="compositionally biased region" description="Polar residues" evidence="1">
    <location>
        <begin position="456"/>
        <end position="474"/>
    </location>
</feature>
<feature type="domain" description="UBA" evidence="2">
    <location>
        <begin position="402"/>
        <end position="442"/>
    </location>
</feature>
<dbReference type="InterPro" id="IPR015940">
    <property type="entry name" value="UBA"/>
</dbReference>
<name>A0A9P4V6J9_9PLEO</name>
<feature type="region of interest" description="Disordered" evidence="1">
    <location>
        <begin position="443"/>
        <end position="536"/>
    </location>
</feature>
<evidence type="ECO:0000256" key="1">
    <source>
        <dbReference type="SAM" id="MobiDB-lite"/>
    </source>
</evidence>
<feature type="region of interest" description="Disordered" evidence="1">
    <location>
        <begin position="295"/>
        <end position="402"/>
    </location>
</feature>
<feature type="region of interest" description="Disordered" evidence="1">
    <location>
        <begin position="1"/>
        <end position="125"/>
    </location>
</feature>
<feature type="compositionally biased region" description="Acidic residues" evidence="1">
    <location>
        <begin position="7"/>
        <end position="18"/>
    </location>
</feature>
<dbReference type="OrthoDB" id="5404794at2759"/>
<sequence>MARVVQDSDEELDDESLEDAPPQLPNQNASPNSKPSQRDPDTGSTDSLKRNIEAAHRAQFHTQTLESAPTPSFRQPDGESLGSLSEHTSKRRKTTVETSPTKTPTDGRRRKTPIKTYGRSKSSFPSMLGEQNQILLESPFPNAGVFADVQLGLQSTMQKDYADHDPMVLFPEGSITQPDGTATQQRLLEKALAPAFLGIEAEEGLQLLPLEPEKSSVPWSDFLKSTADDASAENRANESQEHTDTPINQSTNKSQSPKVSPQYDGSQRSRRDSAPKVSPLRNEIQLCNALATEYESQVHDGDVSTDQKKARRSDNTSQSDTASAPRSSKSMLKLPSSPLESPDDELNDIGLSKENYQPRPSRSRSLRIMDETPIDYSANPDRVAKKKQSKRSKTVGGIEAIPPTPQKVQQICDMGFTPRTTLRALENSGGDVRRSVEWLVNNDDDGEDELAPSPKPSNSANTKRQNKKNSSQRSQDVEALEDKPAPTQQRSRKLSFSAAKEHNVALSSIPEETITNVEQQQKPSAAMQPPPVPAQLLENKHPKVVIPSPKPKATISFPDAIEIRPQKADTSQKLDMPDATSAKKTKRRKTTLDLPESTVEVSPMAVDITPTQTTKDKKRGRGRPRKDPNASKSSDPAPEIDIAAKPPPQTGNQDVPQTEALPSALQDKEPNILPAPKTSEIQTKTEDPPASTPPLNISTSASKDSKTPEKQAQSGGATAHSPINKGKVPYRVGLSRRARITPLLRVVKK</sequence>
<feature type="compositionally biased region" description="Basic and acidic residues" evidence="1">
    <location>
        <begin position="235"/>
        <end position="244"/>
    </location>
</feature>
<evidence type="ECO:0000313" key="3">
    <source>
        <dbReference type="EMBL" id="KAF2739904.1"/>
    </source>
</evidence>
<protein>
    <recommendedName>
        <fullName evidence="2">UBA domain-containing protein</fullName>
    </recommendedName>
</protein>
<feature type="compositionally biased region" description="Polar residues" evidence="1">
    <location>
        <begin position="315"/>
        <end position="324"/>
    </location>
</feature>
<dbReference type="AlphaFoldDB" id="A0A9P4V6J9"/>
<evidence type="ECO:0000313" key="4">
    <source>
        <dbReference type="Proteomes" id="UP000799444"/>
    </source>
</evidence>
<feature type="compositionally biased region" description="Basic residues" evidence="1">
    <location>
        <begin position="384"/>
        <end position="393"/>
    </location>
</feature>
<accession>A0A9P4V6J9</accession>
<dbReference type="SMART" id="SM00165">
    <property type="entry name" value="UBA"/>
    <property type="match status" value="1"/>
</dbReference>
<feature type="compositionally biased region" description="Low complexity" evidence="1">
    <location>
        <begin position="325"/>
        <end position="340"/>
    </location>
</feature>
<dbReference type="Gene3D" id="1.10.8.10">
    <property type="entry name" value="DNA helicase RuvA subunit, C-terminal domain"/>
    <property type="match status" value="1"/>
</dbReference>
<feature type="compositionally biased region" description="Basic and acidic residues" evidence="1">
    <location>
        <begin position="36"/>
        <end position="56"/>
    </location>
</feature>
<gene>
    <name evidence="3" type="ORF">EJ04DRAFT_572639</name>
</gene>
<organism evidence="3 4">
    <name type="scientific">Polyplosphaeria fusca</name>
    <dbReference type="NCBI Taxonomy" id="682080"/>
    <lineage>
        <taxon>Eukaryota</taxon>
        <taxon>Fungi</taxon>
        <taxon>Dikarya</taxon>
        <taxon>Ascomycota</taxon>
        <taxon>Pezizomycotina</taxon>
        <taxon>Dothideomycetes</taxon>
        <taxon>Pleosporomycetidae</taxon>
        <taxon>Pleosporales</taxon>
        <taxon>Tetraplosphaeriaceae</taxon>
        <taxon>Polyplosphaeria</taxon>
    </lineage>
</organism>
<feature type="compositionally biased region" description="Polar residues" evidence="1">
    <location>
        <begin position="513"/>
        <end position="523"/>
    </location>
</feature>
<comment type="caution">
    <text evidence="3">The sequence shown here is derived from an EMBL/GenBank/DDBJ whole genome shotgun (WGS) entry which is preliminary data.</text>
</comment>
<dbReference type="SUPFAM" id="SSF46934">
    <property type="entry name" value="UBA-like"/>
    <property type="match status" value="1"/>
</dbReference>
<dbReference type="InterPro" id="IPR009060">
    <property type="entry name" value="UBA-like_sf"/>
</dbReference>
<feature type="region of interest" description="Disordered" evidence="1">
    <location>
        <begin position="228"/>
        <end position="281"/>
    </location>
</feature>